<proteinExistence type="predicted"/>
<dbReference type="AlphaFoldDB" id="A0ABD2NTD0"/>
<gene>
    <name evidence="2" type="ORF">HHI36_005176</name>
</gene>
<evidence type="ECO:0000313" key="3">
    <source>
        <dbReference type="Proteomes" id="UP001516400"/>
    </source>
</evidence>
<keyword evidence="3" id="KW-1185">Reference proteome</keyword>
<feature type="region of interest" description="Disordered" evidence="1">
    <location>
        <begin position="1"/>
        <end position="23"/>
    </location>
</feature>
<dbReference type="Proteomes" id="UP001516400">
    <property type="component" value="Unassembled WGS sequence"/>
</dbReference>
<protein>
    <submittedName>
        <fullName evidence="2">Uncharacterized protein</fullName>
    </submittedName>
</protein>
<accession>A0ABD2NTD0</accession>
<dbReference type="EMBL" id="JABFTP020000144">
    <property type="protein sequence ID" value="KAL3281973.1"/>
    <property type="molecule type" value="Genomic_DNA"/>
</dbReference>
<comment type="caution">
    <text evidence="2">The sequence shown here is derived from an EMBL/GenBank/DDBJ whole genome shotgun (WGS) entry which is preliminary data.</text>
</comment>
<sequence length="62" mass="7695">KKEKKNNTQEYQEVNEAARKSARDDIQLHNERIALRTDQEFKGIKVFRRKMTRKREMVRYKR</sequence>
<feature type="non-terminal residue" evidence="2">
    <location>
        <position position="1"/>
    </location>
</feature>
<reference evidence="2 3" key="1">
    <citation type="journal article" date="2021" name="BMC Biol.">
        <title>Horizontally acquired antibacterial genes associated with adaptive radiation of ladybird beetles.</title>
        <authorList>
            <person name="Li H.S."/>
            <person name="Tang X.F."/>
            <person name="Huang Y.H."/>
            <person name="Xu Z.Y."/>
            <person name="Chen M.L."/>
            <person name="Du X.Y."/>
            <person name="Qiu B.Y."/>
            <person name="Chen P.T."/>
            <person name="Zhang W."/>
            <person name="Slipinski A."/>
            <person name="Escalona H.E."/>
            <person name="Waterhouse R.M."/>
            <person name="Zwick A."/>
            <person name="Pang H."/>
        </authorList>
    </citation>
    <scope>NUCLEOTIDE SEQUENCE [LARGE SCALE GENOMIC DNA]</scope>
    <source>
        <strain evidence="2">SYSU2018</strain>
    </source>
</reference>
<evidence type="ECO:0000256" key="1">
    <source>
        <dbReference type="SAM" id="MobiDB-lite"/>
    </source>
</evidence>
<organism evidence="2 3">
    <name type="scientific">Cryptolaemus montrouzieri</name>
    <dbReference type="NCBI Taxonomy" id="559131"/>
    <lineage>
        <taxon>Eukaryota</taxon>
        <taxon>Metazoa</taxon>
        <taxon>Ecdysozoa</taxon>
        <taxon>Arthropoda</taxon>
        <taxon>Hexapoda</taxon>
        <taxon>Insecta</taxon>
        <taxon>Pterygota</taxon>
        <taxon>Neoptera</taxon>
        <taxon>Endopterygota</taxon>
        <taxon>Coleoptera</taxon>
        <taxon>Polyphaga</taxon>
        <taxon>Cucujiformia</taxon>
        <taxon>Coccinelloidea</taxon>
        <taxon>Coccinellidae</taxon>
        <taxon>Scymninae</taxon>
        <taxon>Scymnini</taxon>
        <taxon>Cryptolaemus</taxon>
    </lineage>
</organism>
<name>A0ABD2NTD0_9CUCU</name>
<evidence type="ECO:0000313" key="2">
    <source>
        <dbReference type="EMBL" id="KAL3281973.1"/>
    </source>
</evidence>